<evidence type="ECO:0000313" key="4">
    <source>
        <dbReference type="Proteomes" id="UP000002215"/>
    </source>
</evidence>
<accession>A0A979GUZ2</accession>
<dbReference type="GO" id="GO:0000155">
    <property type="term" value="F:phosphorelay sensor kinase activity"/>
    <property type="evidence" value="ECO:0007669"/>
    <property type="project" value="InterPro"/>
</dbReference>
<reference evidence="3 4" key="2">
    <citation type="journal article" date="2010" name="Stand. Genomic Sci.">
        <title>Complete genome sequence of Chitinophaga pinensis type strain (UQM 2034).</title>
        <authorList>
            <person name="Glavina Del Rio T."/>
            <person name="Abt B."/>
            <person name="Spring S."/>
            <person name="Lapidus A."/>
            <person name="Nolan M."/>
            <person name="Tice H."/>
            <person name="Copeland A."/>
            <person name="Cheng J.F."/>
            <person name="Chen F."/>
            <person name="Bruce D."/>
            <person name="Goodwin L."/>
            <person name="Pitluck S."/>
            <person name="Ivanova N."/>
            <person name="Mavromatis K."/>
            <person name="Mikhailova N."/>
            <person name="Pati A."/>
            <person name="Chen A."/>
            <person name="Palaniappan K."/>
            <person name="Land M."/>
            <person name="Hauser L."/>
            <person name="Chang Y.J."/>
            <person name="Jeffries C.D."/>
            <person name="Chain P."/>
            <person name="Saunders E."/>
            <person name="Detter J.C."/>
            <person name="Brettin T."/>
            <person name="Rohde M."/>
            <person name="Goker M."/>
            <person name="Bristow J."/>
            <person name="Eisen J.A."/>
            <person name="Markowitz V."/>
            <person name="Hugenholtz P."/>
            <person name="Kyrpides N.C."/>
            <person name="Klenk H.P."/>
            <person name="Lucas S."/>
        </authorList>
    </citation>
    <scope>NUCLEOTIDE SEQUENCE [LARGE SCALE GENOMIC DNA]</scope>
    <source>
        <strain evidence="4">ATCC 43595 / DSM 2588 / LMG 13176 / NBRC 15968 / NCIMB 11800 / UQM 2034</strain>
    </source>
</reference>
<dbReference type="Pfam" id="PF06580">
    <property type="entry name" value="His_kinase"/>
    <property type="match status" value="1"/>
</dbReference>
<dbReference type="PANTHER" id="PTHR34220">
    <property type="entry name" value="SENSOR HISTIDINE KINASE YPDA"/>
    <property type="match status" value="1"/>
</dbReference>
<evidence type="ECO:0000256" key="1">
    <source>
        <dbReference type="SAM" id="Phobius"/>
    </source>
</evidence>
<dbReference type="InterPro" id="IPR010559">
    <property type="entry name" value="Sig_transdc_His_kin_internal"/>
</dbReference>
<dbReference type="RefSeq" id="WP_012789731.1">
    <property type="nucleotide sequence ID" value="NC_013132.1"/>
</dbReference>
<feature type="transmembrane region" description="Helical" evidence="1">
    <location>
        <begin position="26"/>
        <end position="45"/>
    </location>
</feature>
<keyword evidence="1" id="KW-0812">Transmembrane</keyword>
<evidence type="ECO:0000259" key="2">
    <source>
        <dbReference type="Pfam" id="PF06580"/>
    </source>
</evidence>
<evidence type="ECO:0000313" key="3">
    <source>
        <dbReference type="EMBL" id="ACU59555.1"/>
    </source>
</evidence>
<dbReference type="PANTHER" id="PTHR34220:SF7">
    <property type="entry name" value="SENSOR HISTIDINE KINASE YPDA"/>
    <property type="match status" value="1"/>
</dbReference>
<name>A0A979GUZ2_CHIPD</name>
<gene>
    <name evidence="3" type="ordered locus">Cpin_2061</name>
</gene>
<feature type="transmembrane region" description="Helical" evidence="1">
    <location>
        <begin position="57"/>
        <end position="75"/>
    </location>
</feature>
<dbReference type="Proteomes" id="UP000002215">
    <property type="component" value="Chromosome"/>
</dbReference>
<feature type="transmembrane region" description="Helical" evidence="1">
    <location>
        <begin position="84"/>
        <end position="101"/>
    </location>
</feature>
<keyword evidence="1" id="KW-0472">Membrane</keyword>
<dbReference type="OrthoDB" id="9792992at2"/>
<dbReference type="KEGG" id="cpi:Cpin_2061"/>
<dbReference type="EMBL" id="CP001699">
    <property type="protein sequence ID" value="ACU59555.1"/>
    <property type="molecule type" value="Genomic_DNA"/>
</dbReference>
<feature type="transmembrane region" description="Helical" evidence="1">
    <location>
        <begin position="121"/>
        <end position="143"/>
    </location>
</feature>
<proteinExistence type="predicted"/>
<dbReference type="AlphaFoldDB" id="A0A979GUZ2"/>
<sequence length="350" mass="40703">MGKPLHEKTMDANWMLQLIISEKYRFLRHILLIIFCIVVLYYSPADYVEPFETYNRLVIFFQIILIAYSNMYFFVPGFLFRNKYLSYGVFVLSGMVISYYVHEVFADSFKRDLLPNEDDNINFFTFSFMTMVLIIASAAIKLFQRWISDAQLIHDLALANTNSELEQLKNQINPHFLFNMLNNANVLIEDDPQKASQVLVKLSDLLRYQLYDSSRDKVLLTSEVHFLEDFLNLEKIRRDNFSFLISKEGELSGVQVPPLLFISFVENAVKHNNDSAKLSYLNLYFDVGHDELFFKCVNSKPAVKAVNKSGGLGLVNIKRRLELLFPSSHTLTIEDNQEMYCVTLLLNLKK</sequence>
<keyword evidence="3" id="KW-0418">Kinase</keyword>
<protein>
    <submittedName>
        <fullName evidence="3">Signal transduction histidine kinase, LytS</fullName>
    </submittedName>
</protein>
<reference evidence="4" key="1">
    <citation type="submission" date="2009-08" db="EMBL/GenBank/DDBJ databases">
        <title>The complete genome of Chitinophaga pinensis DSM 2588.</title>
        <authorList>
            <consortium name="US DOE Joint Genome Institute (JGI-PGF)"/>
            <person name="Lucas S."/>
            <person name="Copeland A."/>
            <person name="Lapidus A."/>
            <person name="Glavina del Rio T."/>
            <person name="Dalin E."/>
            <person name="Tice H."/>
            <person name="Bruce D."/>
            <person name="Goodwin L."/>
            <person name="Pitluck S."/>
            <person name="Kyrpides N."/>
            <person name="Mavromatis K."/>
            <person name="Ivanova N."/>
            <person name="Mikhailova N."/>
            <person name="Sims D."/>
            <person name="Meinche L."/>
            <person name="Brettin T."/>
            <person name="Detter J.C."/>
            <person name="Han C."/>
            <person name="Larimer F."/>
            <person name="Land M."/>
            <person name="Hauser L."/>
            <person name="Markowitz V."/>
            <person name="Cheng J.-F."/>
            <person name="Hugenholtz P."/>
            <person name="Woyke T."/>
            <person name="Wu D."/>
            <person name="Spring S."/>
            <person name="Klenk H.-P."/>
            <person name="Eisen J.A."/>
        </authorList>
    </citation>
    <scope>NUCLEOTIDE SEQUENCE [LARGE SCALE GENOMIC DNA]</scope>
    <source>
        <strain evidence="4">ATCC 43595 / DSM 2588 / LMG 13176 / NBRC 15968 / NCIMB 11800 / UQM 2034</strain>
    </source>
</reference>
<feature type="domain" description="Signal transduction histidine kinase internal region" evidence="2">
    <location>
        <begin position="163"/>
        <end position="239"/>
    </location>
</feature>
<keyword evidence="3" id="KW-0808">Transferase</keyword>
<keyword evidence="1" id="KW-1133">Transmembrane helix</keyword>
<organism evidence="3 4">
    <name type="scientific">Chitinophaga pinensis (strain ATCC 43595 / DSM 2588 / LMG 13176 / NBRC 15968 / NCIMB 11800 / UQM 2034)</name>
    <dbReference type="NCBI Taxonomy" id="485918"/>
    <lineage>
        <taxon>Bacteria</taxon>
        <taxon>Pseudomonadati</taxon>
        <taxon>Bacteroidota</taxon>
        <taxon>Chitinophagia</taxon>
        <taxon>Chitinophagales</taxon>
        <taxon>Chitinophagaceae</taxon>
        <taxon>Chitinophaga</taxon>
    </lineage>
</organism>
<dbReference type="GO" id="GO:0016020">
    <property type="term" value="C:membrane"/>
    <property type="evidence" value="ECO:0007669"/>
    <property type="project" value="InterPro"/>
</dbReference>
<dbReference type="InterPro" id="IPR050640">
    <property type="entry name" value="Bact_2-comp_sensor_kinase"/>
</dbReference>